<accession>A0A9W7L4H0</accession>
<evidence type="ECO:0000313" key="2">
    <source>
        <dbReference type="EMBL" id="GMI27693.1"/>
    </source>
</evidence>
<feature type="region of interest" description="Disordered" evidence="1">
    <location>
        <begin position="89"/>
        <end position="111"/>
    </location>
</feature>
<keyword evidence="3" id="KW-1185">Reference proteome</keyword>
<name>A0A9W7L4H0_9STRA</name>
<proteinExistence type="predicted"/>
<feature type="non-terminal residue" evidence="2">
    <location>
        <position position="1"/>
    </location>
</feature>
<feature type="non-terminal residue" evidence="2">
    <location>
        <position position="175"/>
    </location>
</feature>
<protein>
    <submittedName>
        <fullName evidence="2">Uncharacterized protein</fullName>
    </submittedName>
</protein>
<sequence>EESVSTPVVPATPAGADEDDNFGDDLEAMFNQRPEDIELIDEYAKDFTVKAGVDEKAAYGYALDAYLEGVSEFWGQVETIQEEEAEEIVEEEEEAPLPEMGAANADEEEVDATAVVAKRQSLANNMTESLCEILNPKEDAMEEESEEDKRAAVASSVAGSLCQLLTNTALANVSA</sequence>
<dbReference type="EMBL" id="BRXZ01008535">
    <property type="protein sequence ID" value="GMI27693.1"/>
    <property type="molecule type" value="Genomic_DNA"/>
</dbReference>
<reference evidence="2" key="1">
    <citation type="submission" date="2022-07" db="EMBL/GenBank/DDBJ databases">
        <title>Genome analysis of Parmales, a sister group of diatoms, reveals the evolutionary specialization of diatoms from phago-mixotrophs to photoautotrophs.</title>
        <authorList>
            <person name="Ban H."/>
            <person name="Sato S."/>
            <person name="Yoshikawa S."/>
            <person name="Kazumasa Y."/>
            <person name="Nakamura Y."/>
            <person name="Ichinomiya M."/>
            <person name="Saitoh K."/>
            <person name="Sato N."/>
            <person name="Blanc-Mathieu R."/>
            <person name="Endo H."/>
            <person name="Kuwata A."/>
            <person name="Ogata H."/>
        </authorList>
    </citation>
    <scope>NUCLEOTIDE SEQUENCE</scope>
</reference>
<feature type="region of interest" description="Disordered" evidence="1">
    <location>
        <begin position="1"/>
        <end position="23"/>
    </location>
</feature>
<evidence type="ECO:0000313" key="3">
    <source>
        <dbReference type="Proteomes" id="UP001165082"/>
    </source>
</evidence>
<dbReference type="Proteomes" id="UP001165082">
    <property type="component" value="Unassembled WGS sequence"/>
</dbReference>
<organism evidence="2 3">
    <name type="scientific">Triparma retinervis</name>
    <dbReference type="NCBI Taxonomy" id="2557542"/>
    <lineage>
        <taxon>Eukaryota</taxon>
        <taxon>Sar</taxon>
        <taxon>Stramenopiles</taxon>
        <taxon>Ochrophyta</taxon>
        <taxon>Bolidophyceae</taxon>
        <taxon>Parmales</taxon>
        <taxon>Triparmaceae</taxon>
        <taxon>Triparma</taxon>
    </lineage>
</organism>
<gene>
    <name evidence="2" type="ORF">TrRE_jg13085</name>
</gene>
<comment type="caution">
    <text evidence="2">The sequence shown here is derived from an EMBL/GenBank/DDBJ whole genome shotgun (WGS) entry which is preliminary data.</text>
</comment>
<dbReference type="AlphaFoldDB" id="A0A9W7L4H0"/>
<evidence type="ECO:0000256" key="1">
    <source>
        <dbReference type="SAM" id="MobiDB-lite"/>
    </source>
</evidence>